<dbReference type="PANTHER" id="PTHR13170">
    <property type="entry name" value="O-GLCNACASE"/>
    <property type="match status" value="1"/>
</dbReference>
<dbReference type="PROSITE" id="PS50022">
    <property type="entry name" value="FA58C_3"/>
    <property type="match status" value="2"/>
</dbReference>
<comment type="similarity">
    <text evidence="3">Belongs to the glycosyl hydrolase 84 family.</text>
</comment>
<dbReference type="Gene3D" id="2.60.120.260">
    <property type="entry name" value="Galactose-binding domain-like"/>
    <property type="match status" value="2"/>
</dbReference>
<dbReference type="RefSeq" id="WP_229671741.1">
    <property type="nucleotide sequence ID" value="NZ_BMNQ01000028.1"/>
</dbReference>
<dbReference type="Pfam" id="PF22888">
    <property type="entry name" value="FIMAH"/>
    <property type="match status" value="1"/>
</dbReference>
<keyword evidence="2 3" id="KW-0326">Glycosidase</keyword>
<feature type="domain" description="F5/8 type C" evidence="5">
    <location>
        <begin position="622"/>
        <end position="747"/>
    </location>
</feature>
<dbReference type="AlphaFoldDB" id="A0A917UYW2"/>
<evidence type="ECO:0000313" key="7">
    <source>
        <dbReference type="EMBL" id="GGJ98262.1"/>
    </source>
</evidence>
<evidence type="ECO:0000256" key="1">
    <source>
        <dbReference type="ARBA" id="ARBA00022801"/>
    </source>
</evidence>
<dbReference type="Pfam" id="PF07555">
    <property type="entry name" value="NAGidase"/>
    <property type="match status" value="1"/>
</dbReference>
<evidence type="ECO:0000259" key="5">
    <source>
        <dbReference type="PROSITE" id="PS50022"/>
    </source>
</evidence>
<proteinExistence type="inferred from homology"/>
<feature type="active site" description="Proton donor" evidence="3">
    <location>
        <position position="300"/>
    </location>
</feature>
<evidence type="ECO:0000256" key="4">
    <source>
        <dbReference type="SAM" id="SignalP"/>
    </source>
</evidence>
<dbReference type="Pfam" id="PF21774">
    <property type="entry name" value="NagJ_C"/>
    <property type="match status" value="1"/>
</dbReference>
<dbReference type="GO" id="GO:1901135">
    <property type="term" value="P:carbohydrate derivative metabolic process"/>
    <property type="evidence" value="ECO:0007669"/>
    <property type="project" value="UniProtKB-ARBA"/>
</dbReference>
<keyword evidence="4" id="KW-0732">Signal</keyword>
<evidence type="ECO:0000259" key="6">
    <source>
        <dbReference type="PROSITE" id="PS52009"/>
    </source>
</evidence>
<dbReference type="Gene3D" id="1.20.58.460">
    <property type="entry name" value="Hyaluronidase post-catalytic domain-like"/>
    <property type="match status" value="1"/>
</dbReference>
<dbReference type="EMBL" id="BMNQ01000028">
    <property type="protein sequence ID" value="GGJ98262.1"/>
    <property type="molecule type" value="Genomic_DNA"/>
</dbReference>
<dbReference type="Gene3D" id="3.30.379.10">
    <property type="entry name" value="Chitobiase/beta-hexosaminidase domain 2-like"/>
    <property type="match status" value="1"/>
</dbReference>
<keyword evidence="1 3" id="KW-0378">Hydrolase</keyword>
<dbReference type="InterPro" id="IPR017853">
    <property type="entry name" value="GH"/>
</dbReference>
<name>A0A917UYW2_9BACI</name>
<feature type="signal peptide" evidence="4">
    <location>
        <begin position="1"/>
        <end position="25"/>
    </location>
</feature>
<organism evidence="7 8">
    <name type="scientific">Lentibacillus kapialis</name>
    <dbReference type="NCBI Taxonomy" id="340214"/>
    <lineage>
        <taxon>Bacteria</taxon>
        <taxon>Bacillati</taxon>
        <taxon>Bacillota</taxon>
        <taxon>Bacilli</taxon>
        <taxon>Bacillales</taxon>
        <taxon>Bacillaceae</taxon>
        <taxon>Lentibacillus</taxon>
    </lineage>
</organism>
<protein>
    <recommendedName>
        <fullName evidence="9">Beta-N-acetylhexosaminidase</fullName>
    </recommendedName>
</protein>
<evidence type="ECO:0000256" key="2">
    <source>
        <dbReference type="ARBA" id="ARBA00023295"/>
    </source>
</evidence>
<sequence length="1244" mass="139377">MKKWQAVLFMLALIALPLFGTSVSAAEGNGKSQYDIYPLPQNETDLGTNFTVTDDVNLVVEDDIDQPTKDLLQEILASKSITATTSDHVVSGKTNILLGTKGSNGYVDHYVSENIDYDAAIFNEIDPYVLRIDKKLEENGTIALLGKDGDSTYYGLETLKMIIDQLSGKQIHSMQYEDYADTKWRGFIEGFYGFPWSHESRKSLMEYGGKIKMNAYIYGPKDEKYHNSQWRKLYPEDELAKIEELAQTGHETKTEFIWAIHPGFNMIDWDNYDQEIDTLLAKLDQVYGAGVRQFALFMDDISTAQALENKDKHVKLITDIANWVEEKGDVKPLVYTPPFYNQAWTGEQGKPYLEALRNVPESVEFMWTGSGVAGTVNEEDMQWVKDITGRDPFVWLNWPVNDYVNSRLMLGKGEVLQPGTHNIAGVVSNPMRWAELSKIALFAVADYTWNVDDFDDKQSWLDSFKYVAPNAASELKTIAYHVSDPSPSTHGLVLGESENIKKELNTFLERFSNDKATDETGQKLMDEFDKILAAISGFREKSTNEQMVEEINPWLNSLRNVVKADKQVVKSVLALNQDDKNAAWEALGKASEAMAKSKTFTIEKLNSPDVTVEAGAKRLVPFANELINKLDAKIYTSIDPDAASNIPMTSYNYSNLNNMVDGDPETLVYIKTLQKNGDWYGVDLGKTIPVTEVHILQGRNNNDHDIFQRGVLEYSKDGENWTAIGDERSGYKVDADNLDVKARYVRYRLTHAGVPGGKPDLWTAIREFTVNANKEEANVYTNVDSLKETEIKGTKTMATLKDLNGITLKPSAYIGIALPGIEKISSVQLDRSTTDATLQVSENGVEWQEITAEAPYPNASYVRLVNKTDEEITFDLDTLQIKRNTFVESSVTHNYDSVYEGKAENLFDGNLNTKTWFGGMQDKGKYVQVDMGGMVNINDVAVAIDDGEGDYFRQGDLQISKDGDNWTTIHTFDDPGDRSLNFPDHEVPYRYKRVQVGGEQARYIRLVSTDNHNVWLALNEIIVNEGMAKPGPENLAVEADPKGANENEAALAIDGKLSTFYTPEGDSQAGQLNYKLSQETELSKVMILQNPQTIANAEVSIRDTDGWHDVGSLSESLTELDTSGYEHVLQINVAWDGDVKPQIHEIIPVATAEQPAAETVADVKAMVKAFADDGEITDDSTVRKLQMHLTAVERYERQENAAKVVKHMKTFGQMATHYQKQKKISDMAYEALNEAANTLTAEWQ</sequence>
<dbReference type="SUPFAM" id="SSF140657">
    <property type="entry name" value="Hyaluronidase post-catalytic domain-like"/>
    <property type="match status" value="1"/>
</dbReference>
<dbReference type="InterPro" id="IPR000421">
    <property type="entry name" value="FA58C"/>
</dbReference>
<dbReference type="InterPro" id="IPR054470">
    <property type="entry name" value="FIMAH_dom"/>
</dbReference>
<dbReference type="Gene3D" id="3.20.20.80">
    <property type="entry name" value="Glycosidases"/>
    <property type="match status" value="1"/>
</dbReference>
<dbReference type="SUPFAM" id="SSF55545">
    <property type="entry name" value="beta-N-acetylhexosaminidase-like domain"/>
    <property type="match status" value="1"/>
</dbReference>
<reference evidence="7" key="1">
    <citation type="journal article" date="2014" name="Int. J. Syst. Evol. Microbiol.">
        <title>Complete genome sequence of Corynebacterium casei LMG S-19264T (=DSM 44701T), isolated from a smear-ripened cheese.</title>
        <authorList>
            <consortium name="US DOE Joint Genome Institute (JGI-PGF)"/>
            <person name="Walter F."/>
            <person name="Albersmeier A."/>
            <person name="Kalinowski J."/>
            <person name="Ruckert C."/>
        </authorList>
    </citation>
    <scope>NUCLEOTIDE SEQUENCE</scope>
    <source>
        <strain evidence="7">JCM 12580</strain>
    </source>
</reference>
<gene>
    <name evidence="7" type="ORF">GCM10007063_20720</name>
</gene>
<dbReference type="GO" id="GO:0015929">
    <property type="term" value="F:hexosaminidase activity"/>
    <property type="evidence" value="ECO:0007669"/>
    <property type="project" value="UniProtKB-ARBA"/>
</dbReference>
<dbReference type="InterPro" id="IPR015882">
    <property type="entry name" value="HEX_bac_N"/>
</dbReference>
<dbReference type="InterPro" id="IPR008979">
    <property type="entry name" value="Galactose-bd-like_sf"/>
</dbReference>
<dbReference type="PROSITE" id="PS52009">
    <property type="entry name" value="GH84"/>
    <property type="match status" value="1"/>
</dbReference>
<dbReference type="Pfam" id="PF02838">
    <property type="entry name" value="Glyco_hydro_20b"/>
    <property type="match status" value="1"/>
</dbReference>
<keyword evidence="8" id="KW-1185">Reference proteome</keyword>
<evidence type="ECO:0000313" key="8">
    <source>
        <dbReference type="Proteomes" id="UP000658382"/>
    </source>
</evidence>
<dbReference type="GO" id="GO:0005975">
    <property type="term" value="P:carbohydrate metabolic process"/>
    <property type="evidence" value="ECO:0007669"/>
    <property type="project" value="UniProtKB-ARBA"/>
</dbReference>
<dbReference type="InterPro" id="IPR011496">
    <property type="entry name" value="O-GlcNAcase_cat"/>
</dbReference>
<dbReference type="SUPFAM" id="SSF49785">
    <property type="entry name" value="Galactose-binding domain-like"/>
    <property type="match status" value="2"/>
</dbReference>
<reference evidence="7" key="2">
    <citation type="submission" date="2020-09" db="EMBL/GenBank/DDBJ databases">
        <authorList>
            <person name="Sun Q."/>
            <person name="Ohkuma M."/>
        </authorList>
    </citation>
    <scope>NUCLEOTIDE SEQUENCE</scope>
    <source>
        <strain evidence="7">JCM 12580</strain>
    </source>
</reference>
<dbReference type="Pfam" id="PF00754">
    <property type="entry name" value="F5_F8_type_C"/>
    <property type="match status" value="2"/>
</dbReference>
<dbReference type="InterPro" id="IPR051822">
    <property type="entry name" value="Glycosyl_Hydrolase_84"/>
</dbReference>
<feature type="domain" description="GH84" evidence="6">
    <location>
        <begin position="183"/>
        <end position="452"/>
    </location>
</feature>
<dbReference type="Proteomes" id="UP000658382">
    <property type="component" value="Unassembled WGS sequence"/>
</dbReference>
<feature type="domain" description="F5/8 type C" evidence="5">
    <location>
        <begin position="869"/>
        <end position="1025"/>
    </location>
</feature>
<comment type="caution">
    <text evidence="7">The sequence shown here is derived from an EMBL/GenBank/DDBJ whole genome shotgun (WGS) entry which is preliminary data.</text>
</comment>
<evidence type="ECO:0000256" key="3">
    <source>
        <dbReference type="PROSITE-ProRule" id="PRU01353"/>
    </source>
</evidence>
<evidence type="ECO:0008006" key="9">
    <source>
        <dbReference type="Google" id="ProtNLM"/>
    </source>
</evidence>
<dbReference type="InterPro" id="IPR049019">
    <property type="entry name" value="NagJ-like_helical"/>
</dbReference>
<feature type="chain" id="PRO_5036920077" description="Beta-N-acetylhexosaminidase" evidence="4">
    <location>
        <begin position="26"/>
        <end position="1244"/>
    </location>
</feature>
<accession>A0A917UYW2</accession>
<dbReference type="SUPFAM" id="SSF51445">
    <property type="entry name" value="(Trans)glycosidases"/>
    <property type="match status" value="1"/>
</dbReference>
<dbReference type="InterPro" id="IPR029018">
    <property type="entry name" value="Hex-like_dom2"/>
</dbReference>
<dbReference type="PANTHER" id="PTHR13170:SF16">
    <property type="entry name" value="PROTEIN O-GLCNACASE"/>
    <property type="match status" value="1"/>
</dbReference>